<dbReference type="GO" id="GO:0016787">
    <property type="term" value="F:hydrolase activity"/>
    <property type="evidence" value="ECO:0007669"/>
    <property type="project" value="UniProtKB-KW"/>
</dbReference>
<dbReference type="GO" id="GO:0017001">
    <property type="term" value="P:antibiotic catabolic process"/>
    <property type="evidence" value="ECO:0007669"/>
    <property type="project" value="UniProtKB-ARBA"/>
</dbReference>
<dbReference type="CDD" id="cd16282">
    <property type="entry name" value="metallo-hydrolase-like_MBL-fold"/>
    <property type="match status" value="1"/>
</dbReference>
<evidence type="ECO:0000313" key="3">
    <source>
        <dbReference type="EMBL" id="PKD43358.1"/>
    </source>
</evidence>
<dbReference type="Gene3D" id="3.60.15.10">
    <property type="entry name" value="Ribonuclease Z/Hydroxyacylglutathione hydrolase-like"/>
    <property type="match status" value="1"/>
</dbReference>
<evidence type="ECO:0000256" key="1">
    <source>
        <dbReference type="ARBA" id="ARBA00005250"/>
    </source>
</evidence>
<dbReference type="AlphaFoldDB" id="A0A2N0VGT2"/>
<dbReference type="PANTHER" id="PTHR42951:SF4">
    <property type="entry name" value="ACYL-COENZYME A THIOESTERASE MBLAC2"/>
    <property type="match status" value="1"/>
</dbReference>
<sequence>MNRKTFIHQLGLLTAGTALTPALFKWMQNNGPFYPIRNNVGYFTGRGGTMGWHITDESVVVVDSQFENSAEDFLSGIFNIASGGPSRYLFNTHHHGDHVSGNGVFQSDNFEIIAHQNVPDLQRVSAGPESRDSVIAANRVFDDEITIESGNETVTAKHYGPGHTGGDSVIWFENANIVHMGDLVFNRWYPFIDKDGGALIENWITLLETVAKEADRDTTFIFGHGNRDFGVTGDSDDVLYMRDYLTKLLEYTRAGIDDGQSLEEISSVNQFEEFANHQSAGARLSLQANIEAAYEELTK</sequence>
<gene>
    <name evidence="3" type="ORF">CWD77_12175</name>
</gene>
<dbReference type="SMART" id="SM00849">
    <property type="entry name" value="Lactamase_B"/>
    <property type="match status" value="1"/>
</dbReference>
<dbReference type="InterPro" id="IPR050855">
    <property type="entry name" value="NDM-1-like"/>
</dbReference>
<evidence type="ECO:0000313" key="4">
    <source>
        <dbReference type="Proteomes" id="UP000233398"/>
    </source>
</evidence>
<reference evidence="3 4" key="1">
    <citation type="submission" date="2017-11" db="EMBL/GenBank/DDBJ databases">
        <title>Rhodohalobacter 15182 sp. nov., isolated from a salt lake.</title>
        <authorList>
            <person name="Han S."/>
        </authorList>
    </citation>
    <scope>NUCLEOTIDE SEQUENCE [LARGE SCALE GENOMIC DNA]</scope>
    <source>
        <strain evidence="3 4">15182</strain>
    </source>
</reference>
<name>A0A2N0VGT2_9BACT</name>
<feature type="domain" description="Metallo-beta-lactamase" evidence="2">
    <location>
        <begin position="48"/>
        <end position="224"/>
    </location>
</feature>
<dbReference type="InterPro" id="IPR001279">
    <property type="entry name" value="Metallo-B-lactamas"/>
</dbReference>
<comment type="similarity">
    <text evidence="1">Belongs to the metallo-beta-lactamase superfamily. Class-B beta-lactamase family.</text>
</comment>
<proteinExistence type="inferred from homology"/>
<dbReference type="RefSeq" id="WP_101073833.1">
    <property type="nucleotide sequence ID" value="NZ_PISP01000003.1"/>
</dbReference>
<accession>A0A2N0VGT2</accession>
<comment type="caution">
    <text evidence="3">The sequence shown here is derived from an EMBL/GenBank/DDBJ whole genome shotgun (WGS) entry which is preliminary data.</text>
</comment>
<protein>
    <submittedName>
        <fullName evidence="3">MBL fold metallo-hydrolase</fullName>
    </submittedName>
</protein>
<dbReference type="InterPro" id="IPR036866">
    <property type="entry name" value="RibonucZ/Hydroxyglut_hydro"/>
</dbReference>
<evidence type="ECO:0000259" key="2">
    <source>
        <dbReference type="SMART" id="SM00849"/>
    </source>
</evidence>
<organism evidence="3 4">
    <name type="scientific">Rhodohalobacter barkolensis</name>
    <dbReference type="NCBI Taxonomy" id="2053187"/>
    <lineage>
        <taxon>Bacteria</taxon>
        <taxon>Pseudomonadati</taxon>
        <taxon>Balneolota</taxon>
        <taxon>Balneolia</taxon>
        <taxon>Balneolales</taxon>
        <taxon>Balneolaceae</taxon>
        <taxon>Rhodohalobacter</taxon>
    </lineage>
</organism>
<dbReference type="OrthoDB" id="9769598at2"/>
<dbReference type="SUPFAM" id="SSF56281">
    <property type="entry name" value="Metallo-hydrolase/oxidoreductase"/>
    <property type="match status" value="1"/>
</dbReference>
<dbReference type="Proteomes" id="UP000233398">
    <property type="component" value="Unassembled WGS sequence"/>
</dbReference>
<dbReference type="Pfam" id="PF00753">
    <property type="entry name" value="Lactamase_B"/>
    <property type="match status" value="1"/>
</dbReference>
<keyword evidence="3" id="KW-0378">Hydrolase</keyword>
<dbReference type="EMBL" id="PISP01000003">
    <property type="protein sequence ID" value="PKD43358.1"/>
    <property type="molecule type" value="Genomic_DNA"/>
</dbReference>
<keyword evidence="4" id="KW-1185">Reference proteome</keyword>
<dbReference type="PANTHER" id="PTHR42951">
    <property type="entry name" value="METALLO-BETA-LACTAMASE DOMAIN-CONTAINING"/>
    <property type="match status" value="1"/>
</dbReference>